<accession>A0A401Q1R4</accession>
<protein>
    <submittedName>
        <fullName evidence="1">Uncharacterized protein</fullName>
    </submittedName>
</protein>
<evidence type="ECO:0000313" key="2">
    <source>
        <dbReference type="Proteomes" id="UP000288216"/>
    </source>
</evidence>
<keyword evidence="2" id="KW-1185">Reference proteome</keyword>
<dbReference type="EMBL" id="BFAA01013315">
    <property type="protein sequence ID" value="GCB79298.1"/>
    <property type="molecule type" value="Genomic_DNA"/>
</dbReference>
<sequence length="189" mass="21738">MFAVGFIVEIQSCSYPIPNIHNRGKKEAEEKIGGEDNRKSCDKVIEPFDDSCHLKYKSKAQAAALLRKKHCQAATEIMVDPEDMVASESVQQHSDQNRESNEIINTDAKLAQAPNDKYDRLASFPQTGNRKKDFIERMMDQEDMDAFERVKQYTIFMSEVDKRKRKPVRVFEEKTESGFKQWLAPGSQV</sequence>
<dbReference type="AlphaFoldDB" id="A0A401Q1R4"/>
<gene>
    <name evidence="1" type="ORF">scyTo_0018734</name>
</gene>
<name>A0A401Q1R4_SCYTO</name>
<dbReference type="Proteomes" id="UP000288216">
    <property type="component" value="Unassembled WGS sequence"/>
</dbReference>
<reference evidence="1 2" key="1">
    <citation type="journal article" date="2018" name="Nat. Ecol. Evol.">
        <title>Shark genomes provide insights into elasmobranch evolution and the origin of vertebrates.</title>
        <authorList>
            <person name="Hara Y"/>
            <person name="Yamaguchi K"/>
            <person name="Onimaru K"/>
            <person name="Kadota M"/>
            <person name="Koyanagi M"/>
            <person name="Keeley SD"/>
            <person name="Tatsumi K"/>
            <person name="Tanaka K"/>
            <person name="Motone F"/>
            <person name="Kageyama Y"/>
            <person name="Nozu R"/>
            <person name="Adachi N"/>
            <person name="Nishimura O"/>
            <person name="Nakagawa R"/>
            <person name="Tanegashima C"/>
            <person name="Kiyatake I"/>
            <person name="Matsumoto R"/>
            <person name="Murakumo K"/>
            <person name="Nishida K"/>
            <person name="Terakita A"/>
            <person name="Kuratani S"/>
            <person name="Sato K"/>
            <person name="Hyodo S Kuraku.S."/>
        </authorList>
    </citation>
    <scope>NUCLEOTIDE SEQUENCE [LARGE SCALE GENOMIC DNA]</scope>
</reference>
<comment type="caution">
    <text evidence="1">The sequence shown here is derived from an EMBL/GenBank/DDBJ whole genome shotgun (WGS) entry which is preliminary data.</text>
</comment>
<proteinExistence type="predicted"/>
<evidence type="ECO:0000313" key="1">
    <source>
        <dbReference type="EMBL" id="GCB79298.1"/>
    </source>
</evidence>
<organism evidence="1 2">
    <name type="scientific">Scyliorhinus torazame</name>
    <name type="common">Cloudy catshark</name>
    <name type="synonym">Catulus torazame</name>
    <dbReference type="NCBI Taxonomy" id="75743"/>
    <lineage>
        <taxon>Eukaryota</taxon>
        <taxon>Metazoa</taxon>
        <taxon>Chordata</taxon>
        <taxon>Craniata</taxon>
        <taxon>Vertebrata</taxon>
        <taxon>Chondrichthyes</taxon>
        <taxon>Elasmobranchii</taxon>
        <taxon>Galeomorphii</taxon>
        <taxon>Galeoidea</taxon>
        <taxon>Carcharhiniformes</taxon>
        <taxon>Scyliorhinidae</taxon>
        <taxon>Scyliorhinus</taxon>
    </lineage>
</organism>